<dbReference type="EMBL" id="JAAQPH010000029">
    <property type="protein sequence ID" value="NIA71983.1"/>
    <property type="molecule type" value="Genomic_DNA"/>
</dbReference>
<reference evidence="2" key="1">
    <citation type="submission" date="2020-03" db="EMBL/GenBank/DDBJ databases">
        <title>Genome of Pelagibius litoralis DSM 21314T.</title>
        <authorList>
            <person name="Wang G."/>
        </authorList>
    </citation>
    <scope>NUCLEOTIDE SEQUENCE</scope>
    <source>
        <strain evidence="2">DSM 21314</strain>
    </source>
</reference>
<feature type="chain" id="PRO_5037490033" evidence="1">
    <location>
        <begin position="26"/>
        <end position="171"/>
    </location>
</feature>
<keyword evidence="3" id="KW-1185">Reference proteome</keyword>
<dbReference type="RefSeq" id="WP_167230511.1">
    <property type="nucleotide sequence ID" value="NZ_JAAQPH010000029.1"/>
</dbReference>
<keyword evidence="1" id="KW-0732">Signal</keyword>
<dbReference type="Proteomes" id="UP000761264">
    <property type="component" value="Unassembled WGS sequence"/>
</dbReference>
<evidence type="ECO:0000256" key="1">
    <source>
        <dbReference type="SAM" id="SignalP"/>
    </source>
</evidence>
<evidence type="ECO:0000313" key="2">
    <source>
        <dbReference type="EMBL" id="NIA71983.1"/>
    </source>
</evidence>
<dbReference type="AlphaFoldDB" id="A0A967KB40"/>
<comment type="caution">
    <text evidence="2">The sequence shown here is derived from an EMBL/GenBank/DDBJ whole genome shotgun (WGS) entry which is preliminary data.</text>
</comment>
<proteinExistence type="predicted"/>
<dbReference type="PROSITE" id="PS51257">
    <property type="entry name" value="PROKAR_LIPOPROTEIN"/>
    <property type="match status" value="1"/>
</dbReference>
<name>A0A967KB40_9PROT</name>
<protein>
    <submittedName>
        <fullName evidence="2">Uncharacterized protein</fullName>
    </submittedName>
</protein>
<evidence type="ECO:0000313" key="3">
    <source>
        <dbReference type="Proteomes" id="UP000761264"/>
    </source>
</evidence>
<sequence length="171" mass="18199">MKQMRHRGKNWPAVLALLLSTAALAACQTANTARPQTGANGAVPSKAAVIEPQSAAAAEVAPAEAPGQIAAVPPQPVAIEPSINDDPNQLMGLDRSGLTALLGRPDLVRREKPAEIWQYVTADCVFDVVLYDSGPQYRVTYLEARNAAADRLAPRPCLNQVLRSRLNAPIS</sequence>
<feature type="signal peptide" evidence="1">
    <location>
        <begin position="1"/>
        <end position="25"/>
    </location>
</feature>
<organism evidence="2 3">
    <name type="scientific">Pelagibius litoralis</name>
    <dbReference type="NCBI Taxonomy" id="374515"/>
    <lineage>
        <taxon>Bacteria</taxon>
        <taxon>Pseudomonadati</taxon>
        <taxon>Pseudomonadota</taxon>
        <taxon>Alphaproteobacteria</taxon>
        <taxon>Rhodospirillales</taxon>
        <taxon>Rhodovibrionaceae</taxon>
        <taxon>Pelagibius</taxon>
    </lineage>
</organism>
<accession>A0A967KB40</accession>
<gene>
    <name evidence="2" type="ORF">HBA54_25615</name>
</gene>